<evidence type="ECO:0000256" key="1">
    <source>
        <dbReference type="ARBA" id="ARBA00004408"/>
    </source>
</evidence>
<feature type="domain" description="Tudor" evidence="13">
    <location>
        <begin position="70"/>
        <end position="130"/>
    </location>
</feature>
<evidence type="ECO:0000256" key="3">
    <source>
        <dbReference type="ARBA" id="ARBA00005371"/>
    </source>
</evidence>
<keyword evidence="5" id="KW-0963">Cytoplasm</keyword>
<sequence length="292" mass="32260">MATITERTGAIESDSSGSESDEAALADAWAASGSTAKFVNLSVQDRQPPDLLIKAFEAAVQTDLTLDLTSWSPDDLCWARFADDGLAYAAVILSVNAGKRTCLVRYTDYLNEAEVRFQDLEPISTRKARVKMDPEKSVLFVCLGNICRSPIAEAVFHRILKDRGLTGTWKVDSAAIGEWHVGKLPDSRARKVMERHQLEMETLARQICTEDFSSFKYIFGMDSQNMLDLGGISPPDCPAVIEMLGVHHPAGQTIEIRDPYYDTGDAGFEKCYAECHACLSHFLDKIQPSKSN</sequence>
<dbReference type="GO" id="GO:0006397">
    <property type="term" value="P:mRNA processing"/>
    <property type="evidence" value="ECO:0007669"/>
    <property type="project" value="UniProtKB-KW"/>
</dbReference>
<dbReference type="EMBL" id="VCGU01000008">
    <property type="protein sequence ID" value="TRY72002.1"/>
    <property type="molecule type" value="Genomic_DNA"/>
</dbReference>
<keyword evidence="9" id="KW-0508">mRNA splicing</keyword>
<keyword evidence="8" id="KW-0904">Protein phosphatase</keyword>
<dbReference type="Gene3D" id="2.30.30.140">
    <property type="match status" value="1"/>
</dbReference>
<dbReference type="InterPro" id="IPR023485">
    <property type="entry name" value="Ptyr_pPase"/>
</dbReference>
<protein>
    <recommendedName>
        <fullName evidence="13">Tudor domain-containing protein</fullName>
    </recommendedName>
</protein>
<dbReference type="SUPFAM" id="SSF63748">
    <property type="entry name" value="Tudor/PWWP/MBT"/>
    <property type="match status" value="1"/>
</dbReference>
<dbReference type="InterPro" id="IPR002115">
    <property type="entry name" value="Tyr_Pase_low_mol_wt_mml"/>
</dbReference>
<keyword evidence="6" id="KW-0507">mRNA processing</keyword>
<dbReference type="InterPro" id="IPR010304">
    <property type="entry name" value="SMN_Tudor"/>
</dbReference>
<evidence type="ECO:0000256" key="7">
    <source>
        <dbReference type="ARBA" id="ARBA00022801"/>
    </source>
</evidence>
<dbReference type="InterPro" id="IPR017867">
    <property type="entry name" value="Tyr_phospatase_low_mol_wt"/>
</dbReference>
<comment type="similarity">
    <text evidence="4">Belongs to the low molecular weight phosphotyrosine protein phosphatase family.</text>
</comment>
<dbReference type="GO" id="GO:0003723">
    <property type="term" value="F:RNA binding"/>
    <property type="evidence" value="ECO:0007669"/>
    <property type="project" value="InterPro"/>
</dbReference>
<accession>A0A553P2Z2</accession>
<comment type="similarity">
    <text evidence="3">Belongs to the SMN family.</text>
</comment>
<evidence type="ECO:0000256" key="11">
    <source>
        <dbReference type="PIRSR" id="PIRSR617867-1"/>
    </source>
</evidence>
<feature type="active site" description="Nucleophile" evidence="11">
    <location>
        <position position="142"/>
    </location>
</feature>
<dbReference type="CDD" id="cd16343">
    <property type="entry name" value="LMWPTP"/>
    <property type="match status" value="1"/>
</dbReference>
<dbReference type="GO" id="GO:0003993">
    <property type="term" value="F:acid phosphatase activity"/>
    <property type="evidence" value="ECO:0007669"/>
    <property type="project" value="InterPro"/>
</dbReference>
<dbReference type="GO" id="GO:0015030">
    <property type="term" value="C:Cajal body"/>
    <property type="evidence" value="ECO:0007669"/>
    <property type="project" value="UniProtKB-SubCell"/>
</dbReference>
<dbReference type="PRINTS" id="PR00719">
    <property type="entry name" value="LMWPTPASE"/>
</dbReference>
<evidence type="ECO:0000256" key="9">
    <source>
        <dbReference type="ARBA" id="ARBA00023187"/>
    </source>
</evidence>
<dbReference type="SMART" id="SM00333">
    <property type="entry name" value="TUDOR"/>
    <property type="match status" value="1"/>
</dbReference>
<dbReference type="PRINTS" id="PR00720">
    <property type="entry name" value="MAMMALPTPASE"/>
</dbReference>
<evidence type="ECO:0000256" key="12">
    <source>
        <dbReference type="SAM" id="MobiDB-lite"/>
    </source>
</evidence>
<keyword evidence="10" id="KW-0539">Nucleus</keyword>
<dbReference type="Pfam" id="PF06003">
    <property type="entry name" value="SMN_Tudor"/>
    <property type="match status" value="1"/>
</dbReference>
<dbReference type="InterPro" id="IPR036196">
    <property type="entry name" value="Ptyr_pPase_sf"/>
</dbReference>
<dbReference type="GO" id="GO:0008380">
    <property type="term" value="P:RNA splicing"/>
    <property type="evidence" value="ECO:0007669"/>
    <property type="project" value="UniProtKB-KW"/>
</dbReference>
<comment type="caution">
    <text evidence="14">The sequence shown here is derived from an EMBL/GenBank/DDBJ whole genome shotgun (WGS) entry which is preliminary data.</text>
</comment>
<gene>
    <name evidence="14" type="ORF">TCAL_05409</name>
</gene>
<dbReference type="PANTHER" id="PTHR11717">
    <property type="entry name" value="LOW MOLECULAR WEIGHT PROTEIN TYROSINE PHOSPHATASE"/>
    <property type="match status" value="1"/>
</dbReference>
<name>A0A553P2Z2_TIGCA</name>
<organism evidence="14 15">
    <name type="scientific">Tigriopus californicus</name>
    <name type="common">Marine copepod</name>
    <dbReference type="NCBI Taxonomy" id="6832"/>
    <lineage>
        <taxon>Eukaryota</taxon>
        <taxon>Metazoa</taxon>
        <taxon>Ecdysozoa</taxon>
        <taxon>Arthropoda</taxon>
        <taxon>Crustacea</taxon>
        <taxon>Multicrustacea</taxon>
        <taxon>Hexanauplia</taxon>
        <taxon>Copepoda</taxon>
        <taxon>Harpacticoida</taxon>
        <taxon>Harpacticidae</taxon>
        <taxon>Tigriopus</taxon>
    </lineage>
</organism>
<dbReference type="AlphaFoldDB" id="A0A553P2Z2"/>
<dbReference type="InterPro" id="IPR050438">
    <property type="entry name" value="LMW_PTPase"/>
</dbReference>
<dbReference type="Gene3D" id="3.40.50.2300">
    <property type="match status" value="1"/>
</dbReference>
<feature type="active site" description="Proton donor" evidence="11">
    <location>
        <position position="258"/>
    </location>
</feature>
<dbReference type="SMART" id="SM00226">
    <property type="entry name" value="LMWPc"/>
    <property type="match status" value="1"/>
</dbReference>
<dbReference type="FunFam" id="3.40.50.2300:FF:000105">
    <property type="entry name" value="Low molecular weight phosphotyrosine protein"/>
    <property type="match status" value="1"/>
</dbReference>
<dbReference type="InterPro" id="IPR002999">
    <property type="entry name" value="Tudor"/>
</dbReference>
<dbReference type="Proteomes" id="UP000318571">
    <property type="component" value="Chromosome 7"/>
</dbReference>
<dbReference type="GO" id="GO:0005737">
    <property type="term" value="C:cytoplasm"/>
    <property type="evidence" value="ECO:0007669"/>
    <property type="project" value="UniProtKB-SubCell"/>
</dbReference>
<feature type="region of interest" description="Disordered" evidence="12">
    <location>
        <begin position="1"/>
        <end position="22"/>
    </location>
</feature>
<reference evidence="14 15" key="1">
    <citation type="journal article" date="2018" name="Nat. Ecol. Evol.">
        <title>Genomic signatures of mitonuclear coevolution across populations of Tigriopus californicus.</title>
        <authorList>
            <person name="Barreto F.S."/>
            <person name="Watson E.T."/>
            <person name="Lima T.G."/>
            <person name="Willett C.S."/>
            <person name="Edmands S."/>
            <person name="Li W."/>
            <person name="Burton R.S."/>
        </authorList>
    </citation>
    <scope>NUCLEOTIDE SEQUENCE [LARGE SCALE GENOMIC DNA]</scope>
    <source>
        <strain evidence="14 15">San Diego</strain>
    </source>
</reference>
<evidence type="ECO:0000256" key="10">
    <source>
        <dbReference type="ARBA" id="ARBA00023242"/>
    </source>
</evidence>
<evidence type="ECO:0000256" key="6">
    <source>
        <dbReference type="ARBA" id="ARBA00022664"/>
    </source>
</evidence>
<dbReference type="STRING" id="6832.A0A553P2Z2"/>
<evidence type="ECO:0000259" key="13">
    <source>
        <dbReference type="PROSITE" id="PS50304"/>
    </source>
</evidence>
<evidence type="ECO:0000313" key="14">
    <source>
        <dbReference type="EMBL" id="TRY72002.1"/>
    </source>
</evidence>
<evidence type="ECO:0000256" key="4">
    <source>
        <dbReference type="ARBA" id="ARBA00011063"/>
    </source>
</evidence>
<feature type="active site" evidence="11">
    <location>
        <position position="148"/>
    </location>
</feature>
<evidence type="ECO:0000256" key="8">
    <source>
        <dbReference type="ARBA" id="ARBA00022912"/>
    </source>
</evidence>
<evidence type="ECO:0000256" key="5">
    <source>
        <dbReference type="ARBA" id="ARBA00022490"/>
    </source>
</evidence>
<dbReference type="PANTHER" id="PTHR11717:SF7">
    <property type="entry name" value="LOW MOLECULAR WEIGHT PHOSPHOTYROSINE PROTEIN PHOSPHATASE"/>
    <property type="match status" value="1"/>
</dbReference>
<evidence type="ECO:0000256" key="2">
    <source>
        <dbReference type="ARBA" id="ARBA00004496"/>
    </source>
</evidence>
<keyword evidence="7" id="KW-0378">Hydrolase</keyword>
<proteinExistence type="inferred from homology"/>
<dbReference type="SUPFAM" id="SSF52788">
    <property type="entry name" value="Phosphotyrosine protein phosphatases I"/>
    <property type="match status" value="1"/>
</dbReference>
<comment type="subcellular location">
    <subcellularLocation>
        <location evidence="2">Cytoplasm</location>
    </subcellularLocation>
    <subcellularLocation>
        <location evidence="1">Nucleus</location>
        <location evidence="1">Cajal body</location>
    </subcellularLocation>
</comment>
<evidence type="ECO:0000313" key="15">
    <source>
        <dbReference type="Proteomes" id="UP000318571"/>
    </source>
</evidence>
<dbReference type="Pfam" id="PF01451">
    <property type="entry name" value="LMWPc"/>
    <property type="match status" value="1"/>
</dbReference>
<dbReference type="GO" id="GO:0004726">
    <property type="term" value="F:non-membrane spanning protein tyrosine phosphatase activity"/>
    <property type="evidence" value="ECO:0007669"/>
    <property type="project" value="InterPro"/>
</dbReference>
<keyword evidence="15" id="KW-1185">Reference proteome</keyword>
<dbReference type="PROSITE" id="PS50304">
    <property type="entry name" value="TUDOR"/>
    <property type="match status" value="1"/>
</dbReference>